<name>A0AAD9Q920_ACRCE</name>
<reference evidence="1" key="2">
    <citation type="journal article" date="2023" name="Science">
        <title>Genomic signatures of disease resistance in endangered staghorn corals.</title>
        <authorList>
            <person name="Vollmer S.V."/>
            <person name="Selwyn J.D."/>
            <person name="Despard B.A."/>
            <person name="Roesel C.L."/>
        </authorList>
    </citation>
    <scope>NUCLEOTIDE SEQUENCE</scope>
    <source>
        <strain evidence="1">K2</strain>
    </source>
</reference>
<dbReference type="EMBL" id="JARQWQ010000052">
    <property type="protein sequence ID" value="KAK2556964.1"/>
    <property type="molecule type" value="Genomic_DNA"/>
</dbReference>
<dbReference type="PANTHER" id="PTHR35617:SF3">
    <property type="entry name" value="CORE-BINDING (CB) DOMAIN-CONTAINING PROTEIN"/>
    <property type="match status" value="1"/>
</dbReference>
<dbReference type="Proteomes" id="UP001249851">
    <property type="component" value="Unassembled WGS sequence"/>
</dbReference>
<comment type="caution">
    <text evidence="1">The sequence shown here is derived from an EMBL/GenBank/DDBJ whole genome shotgun (WGS) entry which is preliminary data.</text>
</comment>
<dbReference type="AlphaFoldDB" id="A0AAD9Q920"/>
<gene>
    <name evidence="1" type="ORF">P5673_020794</name>
</gene>
<organism evidence="1 2">
    <name type="scientific">Acropora cervicornis</name>
    <name type="common">Staghorn coral</name>
    <dbReference type="NCBI Taxonomy" id="6130"/>
    <lineage>
        <taxon>Eukaryota</taxon>
        <taxon>Metazoa</taxon>
        <taxon>Cnidaria</taxon>
        <taxon>Anthozoa</taxon>
        <taxon>Hexacorallia</taxon>
        <taxon>Scleractinia</taxon>
        <taxon>Astrocoeniina</taxon>
        <taxon>Acroporidae</taxon>
        <taxon>Acropora</taxon>
    </lineage>
</organism>
<sequence>MRRAYQNRGFSEHPTDIVLQSWRQSSRQQKIDLIQRSVGAAADLLAMFYEKGLSYSSINTVRCALSAILDPYGASRTTFCQHPDIKRFMKDIFQCRSPAPGKNKTWDVNIVLQCIISMDDSTYQSKTLP</sequence>
<accession>A0AAD9Q920</accession>
<evidence type="ECO:0000313" key="2">
    <source>
        <dbReference type="Proteomes" id="UP001249851"/>
    </source>
</evidence>
<dbReference type="PANTHER" id="PTHR35617">
    <property type="entry name" value="PHAGE_INTEGRASE DOMAIN-CONTAINING PROTEIN"/>
    <property type="match status" value="1"/>
</dbReference>
<proteinExistence type="predicted"/>
<evidence type="ECO:0000313" key="1">
    <source>
        <dbReference type="EMBL" id="KAK2556964.1"/>
    </source>
</evidence>
<protein>
    <submittedName>
        <fullName evidence="1">Uncharacterized protein</fullName>
    </submittedName>
</protein>
<keyword evidence="2" id="KW-1185">Reference proteome</keyword>
<reference evidence="1" key="1">
    <citation type="journal article" date="2023" name="G3 (Bethesda)">
        <title>Whole genome assembly and annotation of the endangered Caribbean coral Acropora cervicornis.</title>
        <authorList>
            <person name="Selwyn J.D."/>
            <person name="Vollmer S.V."/>
        </authorList>
    </citation>
    <scope>NUCLEOTIDE SEQUENCE</scope>
    <source>
        <strain evidence="1">K2</strain>
    </source>
</reference>